<evidence type="ECO:0000313" key="1">
    <source>
        <dbReference type="EMBL" id="BAY73432.1"/>
    </source>
</evidence>
<protein>
    <recommendedName>
        <fullName evidence="3">Gingipain domain-containing protein</fullName>
    </recommendedName>
</protein>
<dbReference type="EMBL" id="AP018219">
    <property type="protein sequence ID" value="BAY73432.1"/>
    <property type="molecule type" value="Genomic_DNA"/>
</dbReference>
<accession>A0A1Z4KX19</accession>
<proteinExistence type="predicted"/>
<reference evidence="1 2" key="1">
    <citation type="submission" date="2017-06" db="EMBL/GenBank/DDBJ databases">
        <title>Genome sequencing of cyanobaciteial culture collection at National Institute for Environmental Studies (NIES).</title>
        <authorList>
            <person name="Hirose Y."/>
            <person name="Shimura Y."/>
            <person name="Fujisawa T."/>
            <person name="Nakamura Y."/>
            <person name="Kawachi M."/>
        </authorList>
    </citation>
    <scope>NUCLEOTIDE SEQUENCE [LARGE SCALE GENOMIC DNA]</scope>
    <source>
        <strain evidence="1 2">NIES-23</strain>
        <plasmid evidence="2">Plasmid Plasmid3 dna</plasmid>
    </source>
</reference>
<keyword evidence="1" id="KW-0614">Plasmid</keyword>
<sequence length="667" mass="74225">MLEEQLYFNGIDGATGEYLLPPMTPEQVAKIAQGEEFDPAHLKELQRKDRQVKGLEPPDFAPIEGVDPKNLAETGWGVIFAFDPQAKGPNPAIKEALRELLKHRQTQATQKHEKYYQEYIYRPGESKNQFLARYGVGPGPADPDKMPYYLLLVGDPESIPYRFQYQLDVQYAVGRICFDKLKEYAQYARSVVKAETGHFSLARRATFFGVCNEGDKATQLSTAHLVQPLAEWMTQDQPDWEVQSILREAATKVRLGELLRGNATPGLLFTASHGMGFPYADIRQAPNQGALLCQDWPGSQWRSTIPEDFYFSASDVGDEARLLGLIAFHFACYGAGTPKLDDFAHRSNLGGGNSSERLAIAPQAFVARLPQRLLSHPQGGALAVIGHVERAWGYSFSWPDIRGLEQSRRQLSVFQSTLKRLIEGHPVGSAVEYFNERYAELSSDLCAELEDIKFGKDADTLNFAQMWTANNDARSYAIIGDPAVRLVVGNQSAKAFERPTIEPVFLPTALSPEALAKESVSVIEKVTIAESTVQDYGLFDAPALKQTQQRLMDALQQFSDQLSKSLQKAIDETSSLEVSTYTSDNLNGVKYNPSSKQFEGTAKLQALTRINLNGDTFVCLQEKEGKLDETLGKIHQETVSQARSHRTELLKITVSTVTDLLKVFKVV</sequence>
<dbReference type="Proteomes" id="UP000217507">
    <property type="component" value="Plasmid Plasmid3 dna"/>
</dbReference>
<evidence type="ECO:0008006" key="3">
    <source>
        <dbReference type="Google" id="ProtNLM"/>
    </source>
</evidence>
<name>A0A1Z4KX19_ANAVA</name>
<dbReference type="AlphaFoldDB" id="A0A1Z4KX19"/>
<gene>
    <name evidence="1" type="ORF">NIES23_62600</name>
</gene>
<organism evidence="1 2">
    <name type="scientific">Trichormus variabilis NIES-23</name>
    <dbReference type="NCBI Taxonomy" id="1973479"/>
    <lineage>
        <taxon>Bacteria</taxon>
        <taxon>Bacillati</taxon>
        <taxon>Cyanobacteriota</taxon>
        <taxon>Cyanophyceae</taxon>
        <taxon>Nostocales</taxon>
        <taxon>Nostocaceae</taxon>
        <taxon>Trichormus</taxon>
    </lineage>
</organism>
<geneLocation type="plasmid" evidence="1">
    <name>plasmid3</name>
</geneLocation>
<evidence type="ECO:0000313" key="2">
    <source>
        <dbReference type="Proteomes" id="UP000217507"/>
    </source>
</evidence>